<feature type="region of interest" description="Disordered" evidence="1">
    <location>
        <begin position="45"/>
        <end position="72"/>
    </location>
</feature>
<feature type="chain" id="PRO_5045488010" description="Intersectin-EH binding protein Ibp1" evidence="2">
    <location>
        <begin position="21"/>
        <end position="72"/>
    </location>
</feature>
<accession>A0ABS9YV38</accession>
<name>A0ABS9YV38_9MYCO</name>
<keyword evidence="2" id="KW-0732">Signal</keyword>
<sequence length="72" mass="7086">MLAAAMLAAAALIGAPHASADPEIHVPYCSGDQTPVNNNCQYAPGGRGYTDSAPGASPDVPLGLTPGVEPAV</sequence>
<evidence type="ECO:0000313" key="3">
    <source>
        <dbReference type="EMBL" id="MCI4674674.1"/>
    </source>
</evidence>
<proteinExistence type="predicted"/>
<gene>
    <name evidence="3" type="ORF">K9U37_07000</name>
</gene>
<reference evidence="3" key="1">
    <citation type="journal article" date="2022" name="ISME J.">
        <title>Identification of active gaseous-alkane degraders at natural gas seeps.</title>
        <authorList>
            <person name="Farhan Ul Haque M."/>
            <person name="Hernandez M."/>
            <person name="Crombie A.T."/>
            <person name="Murrell J.C."/>
        </authorList>
    </citation>
    <scope>NUCLEOTIDE SEQUENCE</scope>
    <source>
        <strain evidence="3">ANDR5</strain>
    </source>
</reference>
<dbReference type="RefSeq" id="WP_243073260.1">
    <property type="nucleotide sequence ID" value="NZ_JAIVFL010000001.1"/>
</dbReference>
<organism evidence="3 4">
    <name type="scientific">Candidatus Mycolicibacterium alkanivorans</name>
    <dbReference type="NCBI Taxonomy" id="2954114"/>
    <lineage>
        <taxon>Bacteria</taxon>
        <taxon>Bacillati</taxon>
        <taxon>Actinomycetota</taxon>
        <taxon>Actinomycetes</taxon>
        <taxon>Mycobacteriales</taxon>
        <taxon>Mycobacteriaceae</taxon>
        <taxon>Mycolicibacterium</taxon>
    </lineage>
</organism>
<dbReference type="EMBL" id="JAIVFL010000001">
    <property type="protein sequence ID" value="MCI4674674.1"/>
    <property type="molecule type" value="Genomic_DNA"/>
</dbReference>
<protein>
    <recommendedName>
        <fullName evidence="5">Intersectin-EH binding protein Ibp1</fullName>
    </recommendedName>
</protein>
<evidence type="ECO:0000313" key="4">
    <source>
        <dbReference type="Proteomes" id="UP001139068"/>
    </source>
</evidence>
<comment type="caution">
    <text evidence="3">The sequence shown here is derived from an EMBL/GenBank/DDBJ whole genome shotgun (WGS) entry which is preliminary data.</text>
</comment>
<feature type="signal peptide" evidence="2">
    <location>
        <begin position="1"/>
        <end position="20"/>
    </location>
</feature>
<evidence type="ECO:0000256" key="2">
    <source>
        <dbReference type="SAM" id="SignalP"/>
    </source>
</evidence>
<dbReference type="Proteomes" id="UP001139068">
    <property type="component" value="Unassembled WGS sequence"/>
</dbReference>
<evidence type="ECO:0008006" key="5">
    <source>
        <dbReference type="Google" id="ProtNLM"/>
    </source>
</evidence>
<evidence type="ECO:0000256" key="1">
    <source>
        <dbReference type="SAM" id="MobiDB-lite"/>
    </source>
</evidence>
<keyword evidence="4" id="KW-1185">Reference proteome</keyword>